<reference evidence="1 2" key="1">
    <citation type="journal article" date="2019" name="Int. J. Syst. Evol. Microbiol.">
        <title>The Global Catalogue of Microorganisms (GCM) 10K type strain sequencing project: providing services to taxonomists for standard genome sequencing and annotation.</title>
        <authorList>
            <consortium name="The Broad Institute Genomics Platform"/>
            <consortium name="The Broad Institute Genome Sequencing Center for Infectious Disease"/>
            <person name="Wu L."/>
            <person name="Ma J."/>
        </authorList>
    </citation>
    <scope>NUCLEOTIDE SEQUENCE [LARGE SCALE GENOMIC DNA]</scope>
    <source>
        <strain evidence="1 2">RDMS1</strain>
    </source>
</reference>
<gene>
    <name evidence="1" type="ORF">ACFQL7_24110</name>
</gene>
<dbReference type="AlphaFoldDB" id="A0ABD5YT83"/>
<evidence type="ECO:0000313" key="2">
    <source>
        <dbReference type="Proteomes" id="UP001596417"/>
    </source>
</evidence>
<keyword evidence="2" id="KW-1185">Reference proteome</keyword>
<organism evidence="1 2">
    <name type="scientific">Halocatena marina</name>
    <dbReference type="NCBI Taxonomy" id="2934937"/>
    <lineage>
        <taxon>Archaea</taxon>
        <taxon>Methanobacteriati</taxon>
        <taxon>Methanobacteriota</taxon>
        <taxon>Stenosarchaea group</taxon>
        <taxon>Halobacteria</taxon>
        <taxon>Halobacteriales</taxon>
        <taxon>Natronomonadaceae</taxon>
        <taxon>Halocatena</taxon>
    </lineage>
</organism>
<accession>A0ABD5YT83</accession>
<dbReference type="Gene3D" id="3.40.630.30">
    <property type="match status" value="1"/>
</dbReference>
<evidence type="ECO:0000313" key="1">
    <source>
        <dbReference type="EMBL" id="MFC7192590.1"/>
    </source>
</evidence>
<dbReference type="EMBL" id="JBHTAX010000005">
    <property type="protein sequence ID" value="MFC7192590.1"/>
    <property type="molecule type" value="Genomic_DNA"/>
</dbReference>
<keyword evidence="1" id="KW-0012">Acyltransferase</keyword>
<comment type="caution">
    <text evidence="1">The sequence shown here is derived from an EMBL/GenBank/DDBJ whole genome shotgun (WGS) entry which is preliminary data.</text>
</comment>
<dbReference type="InterPro" id="IPR016181">
    <property type="entry name" value="Acyl_CoA_acyltransferase"/>
</dbReference>
<keyword evidence="1" id="KW-0808">Transferase</keyword>
<dbReference type="GO" id="GO:0016746">
    <property type="term" value="F:acyltransferase activity"/>
    <property type="evidence" value="ECO:0007669"/>
    <property type="project" value="UniProtKB-KW"/>
</dbReference>
<sequence>MVFDKQFWGRGYSGERTEVFIEIVFNVLDLETVAVGYIDGNEQSKQAVERYVEKFGGTDEGLLRNWLAVGSEVFDCHRYSIRREQYQ</sequence>
<dbReference type="Proteomes" id="UP001596417">
    <property type="component" value="Unassembled WGS sequence"/>
</dbReference>
<name>A0ABD5YT83_9EURY</name>
<proteinExistence type="predicted"/>
<dbReference type="GeneID" id="91976066"/>
<dbReference type="RefSeq" id="WP_368409214.1">
    <property type="nucleotide sequence ID" value="NZ_CP109981.1"/>
</dbReference>
<protein>
    <submittedName>
        <fullName evidence="1">GNAT family N-acetyltransferase</fullName>
        <ecNumber evidence="1">2.3.-.-</ecNumber>
    </submittedName>
</protein>
<dbReference type="EC" id="2.3.-.-" evidence="1"/>
<dbReference type="SUPFAM" id="SSF55729">
    <property type="entry name" value="Acyl-CoA N-acyltransferases (Nat)"/>
    <property type="match status" value="1"/>
</dbReference>